<organism evidence="1">
    <name type="scientific">Spodoptera frugiperda</name>
    <name type="common">Fall armyworm</name>
    <dbReference type="NCBI Taxonomy" id="7108"/>
    <lineage>
        <taxon>Eukaryota</taxon>
        <taxon>Metazoa</taxon>
        <taxon>Ecdysozoa</taxon>
        <taxon>Arthropoda</taxon>
        <taxon>Hexapoda</taxon>
        <taxon>Insecta</taxon>
        <taxon>Pterygota</taxon>
        <taxon>Neoptera</taxon>
        <taxon>Endopterygota</taxon>
        <taxon>Lepidoptera</taxon>
        <taxon>Glossata</taxon>
        <taxon>Ditrysia</taxon>
        <taxon>Noctuoidea</taxon>
        <taxon>Noctuidae</taxon>
        <taxon>Amphipyrinae</taxon>
        <taxon>Spodoptera</taxon>
    </lineage>
</organism>
<gene>
    <name evidence="1" type="ORF">SFRICE_013084</name>
</gene>
<dbReference type="EMBL" id="ODYU01002219">
    <property type="protein sequence ID" value="SOQ39421.1"/>
    <property type="molecule type" value="Genomic_DNA"/>
</dbReference>
<name>A0A2H1VF67_SPOFR</name>
<accession>A0A2H1VF67</accession>
<reference evidence="1" key="1">
    <citation type="submission" date="2016-07" db="EMBL/GenBank/DDBJ databases">
        <authorList>
            <person name="Bretaudeau A."/>
        </authorList>
    </citation>
    <scope>NUCLEOTIDE SEQUENCE</scope>
    <source>
        <strain evidence="1">Rice</strain>
        <tissue evidence="1">Whole body</tissue>
    </source>
</reference>
<dbReference type="AlphaFoldDB" id="A0A2H1VF67"/>
<sequence>MQSSPYITGPKIVFSGMECVGWLTHALCSTPPRSKARRAVVIDQYTAVAPGIQWDVYTVITAILRYSGSDHESLKTFRCTYSGSEVIDTSPVRASHDSFEMDEDADINAIIWKVLKTVTTTSDVEKK</sequence>
<evidence type="ECO:0000313" key="1">
    <source>
        <dbReference type="EMBL" id="SOQ39421.1"/>
    </source>
</evidence>
<proteinExistence type="predicted"/>
<protein>
    <submittedName>
        <fullName evidence="1">SFRICE_013084</fullName>
    </submittedName>
</protein>